<reference evidence="2" key="1">
    <citation type="journal article" date="2002" name="Plant Sci.">
        <title>Identification of genes associated with perianth senescence in daffodil (Narcissus pseudonarcissus L. 'Dutch Master').</title>
        <authorList>
            <person name="Hunter D.A."/>
            <person name="Steele B.C."/>
            <person name="Reid M.S."/>
        </authorList>
    </citation>
    <scope>NUCLEOTIDE SEQUENCE</scope>
    <source>
        <tissue evidence="2">4-day old flower tepal</tissue>
    </source>
</reference>
<name>Q8VWU7_NARPS</name>
<feature type="non-terminal residue" evidence="2">
    <location>
        <position position="1"/>
    </location>
</feature>
<organism evidence="2">
    <name type="scientific">Narcissus pseudonarcissus</name>
    <name type="common">Daffodil</name>
    <dbReference type="NCBI Taxonomy" id="39639"/>
    <lineage>
        <taxon>Eukaryota</taxon>
        <taxon>Viridiplantae</taxon>
        <taxon>Streptophyta</taxon>
        <taxon>Embryophyta</taxon>
        <taxon>Tracheophyta</taxon>
        <taxon>Spermatophyta</taxon>
        <taxon>Magnoliopsida</taxon>
        <taxon>Liliopsida</taxon>
        <taxon>Asparagales</taxon>
        <taxon>Amaryllidaceae</taxon>
        <taxon>Amaryllidoideae</taxon>
        <taxon>Narcissus</taxon>
    </lineage>
</organism>
<dbReference type="EMBL" id="AF462200">
    <property type="protein sequence ID" value="AAL69363.1"/>
    <property type="molecule type" value="mRNA"/>
</dbReference>
<accession>Q8VWU7</accession>
<protein>
    <submittedName>
        <fullName evidence="2">Putative MADS box protein</fullName>
    </submittedName>
</protein>
<proteinExistence type="evidence at transcript level"/>
<sequence length="83" mass="9144">EKMLCEANNGLWCKLEESNRVASHPVCANVVGYNHQQTSESQGTEFFNALELQPTLQIGFQSEQMPDAGTGPSVSNYMPPGWL</sequence>
<feature type="non-terminal residue" evidence="2">
    <location>
        <position position="83"/>
    </location>
</feature>
<evidence type="ECO:0000313" key="2">
    <source>
        <dbReference type="EMBL" id="AAL69363.1"/>
    </source>
</evidence>
<feature type="region of interest" description="Disordered" evidence="1">
    <location>
        <begin position="62"/>
        <end position="83"/>
    </location>
</feature>
<evidence type="ECO:0000256" key="1">
    <source>
        <dbReference type="SAM" id="MobiDB-lite"/>
    </source>
</evidence>
<dbReference type="AlphaFoldDB" id="Q8VWU7"/>